<evidence type="ECO:0000256" key="2">
    <source>
        <dbReference type="ARBA" id="ARBA00022729"/>
    </source>
</evidence>
<dbReference type="EMBL" id="CP099397">
    <property type="protein sequence ID" value="USR41531.1"/>
    <property type="molecule type" value="Genomic_DNA"/>
</dbReference>
<gene>
    <name evidence="7" type="ORF">L1F06_008930</name>
</gene>
<comment type="subcellular location">
    <subcellularLocation>
        <location evidence="1">Periplasm</location>
    </subcellularLocation>
</comment>
<dbReference type="InterPro" id="IPR031680">
    <property type="entry name" value="Hepar_II_III_N"/>
</dbReference>
<organism evidence="7 8">
    <name type="scientific">Ectopseudomonas hydrolytica</name>
    <dbReference type="NCBI Taxonomy" id="2493633"/>
    <lineage>
        <taxon>Bacteria</taxon>
        <taxon>Pseudomonadati</taxon>
        <taxon>Pseudomonadota</taxon>
        <taxon>Gammaproteobacteria</taxon>
        <taxon>Pseudomonadales</taxon>
        <taxon>Pseudomonadaceae</taxon>
        <taxon>Ectopseudomonas</taxon>
    </lineage>
</organism>
<dbReference type="GeneID" id="300081091"/>
<keyword evidence="8" id="KW-1185">Reference proteome</keyword>
<dbReference type="PANTHER" id="PTHR39210">
    <property type="entry name" value="HEPARIN-SULFATE LYASE"/>
    <property type="match status" value="1"/>
</dbReference>
<keyword evidence="4" id="KW-0456">Lyase</keyword>
<dbReference type="Pfam" id="PF07940">
    <property type="entry name" value="Hepar_II_III_C"/>
    <property type="match status" value="1"/>
</dbReference>
<evidence type="ECO:0000256" key="4">
    <source>
        <dbReference type="ARBA" id="ARBA00023239"/>
    </source>
</evidence>
<proteinExistence type="predicted"/>
<evidence type="ECO:0000259" key="5">
    <source>
        <dbReference type="Pfam" id="PF07940"/>
    </source>
</evidence>
<protein>
    <submittedName>
        <fullName evidence="7">Heparinase II/III-family protein</fullName>
    </submittedName>
</protein>
<dbReference type="Pfam" id="PF16889">
    <property type="entry name" value="Hepar_II_III_N"/>
    <property type="match status" value="1"/>
</dbReference>
<keyword evidence="2" id="KW-0732">Signal</keyword>
<reference evidence="7" key="1">
    <citation type="submission" date="2022-06" db="EMBL/GenBank/DDBJ databases">
        <title>Complete genome of Pseudomonas hydrolytica DSWY01T.</title>
        <authorList>
            <person name="Jung J."/>
            <person name="Jeon C.O."/>
        </authorList>
    </citation>
    <scope>NUCLEOTIDE SEQUENCE</scope>
    <source>
        <strain evidence="7">DSWY01</strain>
    </source>
</reference>
<evidence type="ECO:0000259" key="6">
    <source>
        <dbReference type="Pfam" id="PF16889"/>
    </source>
</evidence>
<evidence type="ECO:0000313" key="7">
    <source>
        <dbReference type="EMBL" id="USR41531.1"/>
    </source>
</evidence>
<dbReference type="PANTHER" id="PTHR39210:SF1">
    <property type="entry name" value="HEPARIN-SULFATE LYASE"/>
    <property type="match status" value="1"/>
</dbReference>
<dbReference type="InterPro" id="IPR012480">
    <property type="entry name" value="Hepar_II_III_C"/>
</dbReference>
<sequence length="611" mass="68957">MLSYELLTGISTGVLRTRVQEILISGWRCGNYPTVFLDSNIPWAQLDNAQRSWNFHIHSWDMLDAPLAAYSAEQQPELLILCVNIALDWSARYGSGPKSDTPFAWYDMAVGLRAYRLAYLLDAARAAQVLSAQEDALLWEALLAHQAYLVEDANIAFHSNHGYYQVAGQLAMGRRFSAQSPLMAQAHAQGKARLRLMLEQQFAADGVHREHSPDYHRMVYDTLSGLIGSGLVADPDLIELSEQVEQALAWFVLPNRRLVNFGDSDYRDISRSTKQAESEWRAPAMRWQASAGMVGKSPGSGLKRFEQGGYFVYRQPVAGFTEQAAYLAQTAAFHSRTHKHADDLSFFWYDRGSEVLVDAGRYGYLGKTEQDSDLWLDGHWYSDPKRVYCESTRAHNCLEFDASNYPRRGIKPYGVALGRSLELPCGLVAMETECRHFKGNRHARLLLLMPGEWLIVFDWFHDNLASAHDVRQWFHLAEDWQLESQGNGYKAVSGKTGQGLQVAPLISGSAASRTYYGESEPQLQGWWSPSERQLLPNFAFCYEQTGTVSGSFATLFSFIDGIETDFVHSKANVSGRQIRLKWQDNLASHRLEIARPAEGELLVDYSRHNRS</sequence>
<feature type="domain" description="Heparin-sulfate lyase N-terminal" evidence="6">
    <location>
        <begin position="31"/>
        <end position="268"/>
    </location>
</feature>
<keyword evidence="3" id="KW-0574">Periplasm</keyword>
<evidence type="ECO:0000256" key="3">
    <source>
        <dbReference type="ARBA" id="ARBA00022764"/>
    </source>
</evidence>
<evidence type="ECO:0000256" key="1">
    <source>
        <dbReference type="ARBA" id="ARBA00004418"/>
    </source>
</evidence>
<dbReference type="Gene3D" id="1.50.10.100">
    <property type="entry name" value="Chondroitin AC/alginate lyase"/>
    <property type="match status" value="1"/>
</dbReference>
<evidence type="ECO:0000313" key="8">
    <source>
        <dbReference type="Proteomes" id="UP001054897"/>
    </source>
</evidence>
<dbReference type="SUPFAM" id="SSF48230">
    <property type="entry name" value="Chondroitin AC/alginate lyase"/>
    <property type="match status" value="1"/>
</dbReference>
<accession>A0ABY5ACX6</accession>
<feature type="domain" description="Heparinase II/III-like C-terminal" evidence="5">
    <location>
        <begin position="298"/>
        <end position="502"/>
    </location>
</feature>
<dbReference type="InterPro" id="IPR008929">
    <property type="entry name" value="Chondroitin_lyas"/>
</dbReference>
<dbReference type="Proteomes" id="UP001054897">
    <property type="component" value="Chromosome"/>
</dbReference>
<dbReference type="Gene3D" id="2.70.98.70">
    <property type="match status" value="1"/>
</dbReference>
<name>A0ABY5ACX6_9GAMM</name>
<dbReference type="RefSeq" id="WP_177491248.1">
    <property type="nucleotide sequence ID" value="NZ_CP099397.1"/>
</dbReference>